<proteinExistence type="predicted"/>
<feature type="domain" description="NADP-dependent oxidoreductase" evidence="2">
    <location>
        <begin position="17"/>
        <end position="317"/>
    </location>
</feature>
<dbReference type="Proteomes" id="UP000605427">
    <property type="component" value="Unassembled WGS sequence"/>
</dbReference>
<dbReference type="InterPro" id="IPR050523">
    <property type="entry name" value="AKR_Detox_Biosynth"/>
</dbReference>
<keyword evidence="1" id="KW-0560">Oxidoreductase</keyword>
<evidence type="ECO:0000256" key="1">
    <source>
        <dbReference type="ARBA" id="ARBA00023002"/>
    </source>
</evidence>
<dbReference type="EMBL" id="BMDD01000002">
    <property type="protein sequence ID" value="GGH77441.1"/>
    <property type="molecule type" value="Genomic_DNA"/>
</dbReference>
<comment type="caution">
    <text evidence="3">The sequence shown here is derived from an EMBL/GenBank/DDBJ whole genome shotgun (WGS) entry which is preliminary data.</text>
</comment>
<dbReference type="InterPro" id="IPR036812">
    <property type="entry name" value="NAD(P)_OxRdtase_dom_sf"/>
</dbReference>
<reference evidence="4" key="1">
    <citation type="journal article" date="2019" name="Int. J. Syst. Evol. Microbiol.">
        <title>The Global Catalogue of Microorganisms (GCM) 10K type strain sequencing project: providing services to taxonomists for standard genome sequencing and annotation.</title>
        <authorList>
            <consortium name="The Broad Institute Genomics Platform"/>
            <consortium name="The Broad Institute Genome Sequencing Center for Infectious Disease"/>
            <person name="Wu L."/>
            <person name="Ma J."/>
        </authorList>
    </citation>
    <scope>NUCLEOTIDE SEQUENCE [LARGE SCALE GENOMIC DNA]</scope>
    <source>
        <strain evidence="4">CCM 8702</strain>
    </source>
</reference>
<dbReference type="SUPFAM" id="SSF51430">
    <property type="entry name" value="NAD(P)-linked oxidoreductase"/>
    <property type="match status" value="1"/>
</dbReference>
<evidence type="ECO:0000313" key="3">
    <source>
        <dbReference type="EMBL" id="GGH77441.1"/>
    </source>
</evidence>
<dbReference type="PANTHER" id="PTHR43364:SF4">
    <property type="entry name" value="NAD(P)-LINKED OXIDOREDUCTASE SUPERFAMILY PROTEIN"/>
    <property type="match status" value="1"/>
</dbReference>
<keyword evidence="4" id="KW-1185">Reference proteome</keyword>
<protein>
    <submittedName>
        <fullName evidence="3">Aldo/keto reductase</fullName>
    </submittedName>
</protein>
<accession>A0ABQ1ZTT2</accession>
<dbReference type="PRINTS" id="PR00069">
    <property type="entry name" value="ALDKETRDTASE"/>
</dbReference>
<dbReference type="InterPro" id="IPR023210">
    <property type="entry name" value="NADP_OxRdtase_dom"/>
</dbReference>
<dbReference type="RefSeq" id="WP_172243295.1">
    <property type="nucleotide sequence ID" value="NZ_BMDD01000002.1"/>
</dbReference>
<dbReference type="Pfam" id="PF00248">
    <property type="entry name" value="Aldo_ket_red"/>
    <property type="match status" value="1"/>
</dbReference>
<evidence type="ECO:0000313" key="4">
    <source>
        <dbReference type="Proteomes" id="UP000605427"/>
    </source>
</evidence>
<sequence>MEYRLLGETGLKVSQFVLGTGTFGFWGNNTKQDCQPILDEALAAGVNLIDTADVYSNGQSEEIVGELLKGRRQDVLIATKGGHSMGSGPNQQGSSKHWIKQAVDNSLRRLGTDYIDLYQLHVPDVNTPIEETLEILSDLVQAGKIRYAGTSNFQAWQVVEAQWASERKHLARPVSEQSPYSILNRSIELDLLAATKKYGIGVLVWSPLSGGLLTGKYTFGKASSADSRASAFAGNLKSIVDPTRQENQIKFEAIAKLQDLAEQAGMTLAHLAMAFTQAHPSITASIMGARTIEQLRETLKGTEVRLSHDVLDAIDAIVPPGVTLDSVEKGWNPEWLNYRENTLRA</sequence>
<organism evidence="3 4">
    <name type="scientific">Saccharibacillus endophyticus</name>
    <dbReference type="NCBI Taxonomy" id="2060666"/>
    <lineage>
        <taxon>Bacteria</taxon>
        <taxon>Bacillati</taxon>
        <taxon>Bacillota</taxon>
        <taxon>Bacilli</taxon>
        <taxon>Bacillales</taxon>
        <taxon>Paenibacillaceae</taxon>
        <taxon>Saccharibacillus</taxon>
    </lineage>
</organism>
<evidence type="ECO:0000259" key="2">
    <source>
        <dbReference type="Pfam" id="PF00248"/>
    </source>
</evidence>
<dbReference type="PANTHER" id="PTHR43364">
    <property type="entry name" value="NADH-SPECIFIC METHYLGLYOXAL REDUCTASE-RELATED"/>
    <property type="match status" value="1"/>
</dbReference>
<dbReference type="InterPro" id="IPR020471">
    <property type="entry name" value="AKR"/>
</dbReference>
<gene>
    <name evidence="3" type="ORF">GCM10007362_21200</name>
</gene>
<dbReference type="Gene3D" id="3.20.20.100">
    <property type="entry name" value="NADP-dependent oxidoreductase domain"/>
    <property type="match status" value="1"/>
</dbReference>
<name>A0ABQ1ZTT2_9BACL</name>